<dbReference type="InterPro" id="IPR012334">
    <property type="entry name" value="Pectin_lyas_fold"/>
</dbReference>
<feature type="region of interest" description="Disordered" evidence="1">
    <location>
        <begin position="46"/>
        <end position="70"/>
    </location>
</feature>
<evidence type="ECO:0000256" key="1">
    <source>
        <dbReference type="SAM" id="MobiDB-lite"/>
    </source>
</evidence>
<organism evidence="3 4">
    <name type="scientific">Sphingopyxis indica</name>
    <dbReference type="NCBI Taxonomy" id="436663"/>
    <lineage>
        <taxon>Bacteria</taxon>
        <taxon>Pseudomonadati</taxon>
        <taxon>Pseudomonadota</taxon>
        <taxon>Alphaproteobacteria</taxon>
        <taxon>Sphingomonadales</taxon>
        <taxon>Sphingomonadaceae</taxon>
        <taxon>Sphingopyxis</taxon>
    </lineage>
</organism>
<gene>
    <name evidence="3" type="ORF">SAMN06295955_102142</name>
</gene>
<dbReference type="Proteomes" id="UP000198339">
    <property type="component" value="Unassembled WGS sequence"/>
</dbReference>
<reference evidence="3 4" key="1">
    <citation type="submission" date="2017-06" db="EMBL/GenBank/DDBJ databases">
        <authorList>
            <person name="Kim H.J."/>
            <person name="Triplett B.A."/>
        </authorList>
    </citation>
    <scope>NUCLEOTIDE SEQUENCE [LARGE SCALE GENOMIC DNA]</scope>
    <source>
        <strain evidence="3 4">DS15</strain>
    </source>
</reference>
<evidence type="ECO:0008006" key="5">
    <source>
        <dbReference type="Google" id="ProtNLM"/>
    </source>
</evidence>
<feature type="region of interest" description="Disordered" evidence="1">
    <location>
        <begin position="2712"/>
        <end position="2738"/>
    </location>
</feature>
<feature type="region of interest" description="Disordered" evidence="1">
    <location>
        <begin position="1224"/>
        <end position="1245"/>
    </location>
</feature>
<proteinExistence type="predicted"/>
<feature type="compositionally biased region" description="Pro residues" evidence="1">
    <location>
        <begin position="55"/>
        <end position="64"/>
    </location>
</feature>
<dbReference type="RefSeq" id="WP_141133915.1">
    <property type="nucleotide sequence ID" value="NZ_FZPA01000002.1"/>
</dbReference>
<dbReference type="Gene3D" id="2.160.20.10">
    <property type="entry name" value="Single-stranded right-handed beta-helix, Pectin lyase-like"/>
    <property type="match status" value="1"/>
</dbReference>
<feature type="compositionally biased region" description="Gly residues" evidence="1">
    <location>
        <begin position="1272"/>
        <end position="1291"/>
    </location>
</feature>
<keyword evidence="2" id="KW-0732">Signal</keyword>
<evidence type="ECO:0000313" key="4">
    <source>
        <dbReference type="Proteomes" id="UP000198339"/>
    </source>
</evidence>
<protein>
    <recommendedName>
        <fullName evidence="5">Filamentous hemagglutinin family N-terminal domain-containing protein</fullName>
    </recommendedName>
</protein>
<evidence type="ECO:0000256" key="2">
    <source>
        <dbReference type="SAM" id="SignalP"/>
    </source>
</evidence>
<name>A0A239FNB5_9SPHN</name>
<sequence>MRASTATPPVHKGKRRLLESCAIAAGLMALMQGGPALAQVAGTGQVVSGSGSISPPDPLGPTAPPNSTQVEVSTPQTIINWTPTDDAPTGGTIDFLPAGNTLEFYGTGDYTVLNRFVDAAGGSIGRQVALNGTVNSYVGSRFASSGNVPGGNIWFYNAGGVLIGNGAAINVGSLLLTANDIDTTGGLFGAGGEIRFRGAAGTSRVEVANGASINAAVAGNPGGSYVALVAPRIVQSGAVRVDGSAAYVAAEQADIRINGGLFDIDVLVGADGGNAIVHDGSTTGPTHEQGDVDQSRIYMVAIPKNDAVTMLVSGEVGYDDAVVAQTDPDGAIVLSAGYGVTAGQIDASPANGTAANIAVSDTIFRSSVRTHASGAFTGAPANPVPPSPIPGAPAEGMLMTEGNATFIGDASATLTVSAGQQAGATGNLSLQSGGAASIDVAGGQLTTGGTLDLASTGQVQADGSSVGGDVTLSIIDGTVQAASVTLTSTGNAGVGGTGQAGNGTGGAASLLVSGTDASLTADDIAVQSVGRGGGLTSSSGFVVSAADTGGDGTGGSATLRIENGASLAASTVISVGSTGYGQTGNIQSGTGTGGTALLSVSGSGSTLTAAFTSVSADGFGGEDYLQSPAPDFLTLNGGDGIGGTASVSFTGDAPTDTNLGKATVSASGFGGGASAGENAVGGDAQGGSVAMTIDGALTIEAAELDLIATANSGSAASPSLTTALSGDAQGGSVAFTATGGALFSTSTDIILSADGAVGSGESFGSGAGGDIAVTATGGGTIGGQGLSASASGGSDALDAARGSSSGTGGHIGFTADGGTISSIAYNLYAEGRTPDADVGGVAQGGTIDLLASNGGLIEASDPASFSDFSANAQSGQSIDGAAATGGAIRFIADAGTISLPGSASVSVNGISGGASPSSGAVPLGRGGTLVLRTVAEASDSSALLFGSLSGYADGSAGFGSEGSPGSGIPVGNGLGGDISVDVQGGSFTVTGLLSLGATGYGGGVGSNGGTGTGGTVGFTQTGGATIGGDIGISADGYGGYDPNGAGDGFGGTATMDLLAGTLNAAEVSASARGYGGYGFEGDDFDPANIIPPASGGDGAGGVATITLAGTIAETSSLAAVATGNGGDGAGFYVYNGTPAVAGDGGDGAGGLATVNMIAGTLITTSLTVDSRGIGGTGGSVLDSSSPGAIASIGIGGTGGNGGGGISTLALATGVEPGAAVTVVSQGTGGGGGSAGTGGDAGSGSGGTAQIVVTDYDADLLQATVDASATGGAGGYGDDGAGGDGGAGGGGTARVQADGPNARVTVSQANFVASGTGGAGGAAHGYATSGFATGPSGGDGGAGTGGTLEVVATNGGALSVGPIPDTTGTIALSVGGTGGTGGAGADNDFGAGLSGGDGGDGGIGAGGTVHLLADGGTVATTGEPVDIAVSGVAGAGGTGGAGTAGAGAAGASGTTAGGRAVIEARTTTVPTAAINLGDTSIGANGDAAGRIEFLGDGAITMASLTAEALGSAAPTNNDTDTAASGIFFGVYGGTVQTAGNATLTTDGSIGVHGQGGGIVAIGGDLSLQAGDQIDIRHDFRAGTAPTIQAGGNLIATAGTGISSAAGSLLAANGTLSLTATTGVIGVDQLHGADIILNSAGATRVEHAEADTDFTTQAASFATGPNSIITGGNIDINVPGAVDLGNSSAGGYVFVVGQSISFNAIDAGTTIGLNANGAGAADGIDGGDLTAAGNIVLSGNHVAVGGTITTPATLAINAGNGSAAASLADVGGSISVVAAGDIDGIFRAGGNVVLTAGGNIAAEADAAGGYVDPNGIPAEGYVFADADGDAFLTGSSAATMLAVRAGGAAGIDGAAAGEDIFLLAGTTATLANLTAGDDIDATAGGAMTIADAMTTGSGNDTRSVVYAPGASVPTPFLQIQASPAGLSNITLSAPTATIAAADLSAFDNLTATAGGAVAGTGLLQSGLATSISGSALSFAAISAGTDLDLTATTGGITSTGVFAAGYDATLDAAGGIDLFEVDAGDDAMLTAAGPVAAGAAYSGTGSFDDEGDGGNIAIAGGATTVGHAEAADDFTADVASFITGTNTIIAGGDIDIRSAGAADLGNSSAGGYIAVDARSIAFAALDAGTTVDLTAANAIAGGSIAAGGGIALAGGSIAVGSIVGDAVLSATATAGSVTVNQADLAGSVAVDASGDIAGSYAAGGDIAFSAGGAIDVASIAKQGAGSVTLNGAGGIAADTIVNQGATGLTSANGAIAVASLASAGAVDADGRSVAIGGSGDLVFTSLVATAGDATVGTAGTLSVASATVAGLADFGGDQGLTVGTLDAGEARLAAANGDILLTGASVASGLSADAGGAIAIDGTVTGATIVLASRDIAIGAAGQVGAAGTTASLSIANSGTQQTFVGGDGSGDGYNIDADEMARLYGSGIRIFAPVAAGAAGGPDLVVGDFTMTGGSDTSNLGPAGSLILETAGRAEVAGAVALTGLSSANQLSIIAASTLDIVLGEGSIRLTGANDSAPGGRLSLAADRIAVATRTAIADVDAATSTDAIEVRLAQNDGVASDEGALFARGIDVGAVSGFYVQNSGTGVDFDQRRGLTFGDGGFNVDTAGSATRLVLNGVYLGPQGQVVGLDAIPLLTVNGSAATFGSFEARSRFNGCLIAAPVLCGRGFDSIPIFPVQDVIEEEVGTDGKPDEGITLPTALIMIRDIDPPTGAPLLDDPVTGAGNDDLWTPPAKDDGNE</sequence>
<evidence type="ECO:0000313" key="3">
    <source>
        <dbReference type="EMBL" id="SNS57732.1"/>
    </source>
</evidence>
<keyword evidence="4" id="KW-1185">Reference proteome</keyword>
<dbReference type="OrthoDB" id="7175603at2"/>
<accession>A0A239FNB5</accession>
<feature type="chain" id="PRO_5013325972" description="Filamentous hemagglutinin family N-terminal domain-containing protein" evidence="2">
    <location>
        <begin position="39"/>
        <end position="2738"/>
    </location>
</feature>
<feature type="compositionally biased region" description="Gly residues" evidence="1">
    <location>
        <begin position="1226"/>
        <end position="1245"/>
    </location>
</feature>
<feature type="region of interest" description="Disordered" evidence="1">
    <location>
        <begin position="1272"/>
        <end position="1292"/>
    </location>
</feature>
<feature type="signal peptide" evidence="2">
    <location>
        <begin position="1"/>
        <end position="38"/>
    </location>
</feature>
<dbReference type="EMBL" id="FZPA01000002">
    <property type="protein sequence ID" value="SNS57732.1"/>
    <property type="molecule type" value="Genomic_DNA"/>
</dbReference>